<sequence length="402" mass="45516">MTHTVKYTPVKREEFKELTEKYISGFISEEEKHRLFLQYDELQKNELHWDEDTLGPQEAVRVRLLNKVLHNIRESTRVNRSDKWKWLYAAAILLIILSTTLILFKNYLFETEHHKLTKNEVFPGTNKAVLTLSNGSKIVLDSSKRGNIIKFTQTTVVQPSPGLLTFRQNNNRTGDTTPEINTLSTPRGAGYQLVLADGTKVWLNAESSISFPSAFNDSQRIVSTTGEVYFEVAEMFKKNGSKVSDREKVPFLVKTRGQLVEVLGTHFNINAYPENQAVKTVLAEGSVRVTENTSRLSEVLKPGQESSVKPGNPLITVRNISADNVIAWKNGLFVFDETDIAEILTQVQRLYDVNIKYQGKIPPINYTGNIPRSSSLSKVLLMLEKTGSVRFRVEDHTVIVSK</sequence>
<keyword evidence="1" id="KW-0472">Membrane</keyword>
<comment type="caution">
    <text evidence="4">The sequence shown here is derived from an EMBL/GenBank/DDBJ whole genome shotgun (WGS) entry which is preliminary data.</text>
</comment>
<keyword evidence="5" id="KW-1185">Reference proteome</keyword>
<dbReference type="Pfam" id="PF16344">
    <property type="entry name" value="FecR_C"/>
    <property type="match status" value="1"/>
</dbReference>
<dbReference type="PANTHER" id="PTHR30273">
    <property type="entry name" value="PERIPLASMIC SIGNAL SENSOR AND SIGMA FACTOR ACTIVATOR FECR-RELATED"/>
    <property type="match status" value="1"/>
</dbReference>
<keyword evidence="1" id="KW-1133">Transmembrane helix</keyword>
<dbReference type="Proteomes" id="UP000245647">
    <property type="component" value="Unassembled WGS sequence"/>
</dbReference>
<protein>
    <recommendedName>
        <fullName evidence="6">Anti-sigma factor</fullName>
    </recommendedName>
</protein>
<evidence type="ECO:0008006" key="6">
    <source>
        <dbReference type="Google" id="ProtNLM"/>
    </source>
</evidence>
<dbReference type="AlphaFoldDB" id="A0A2U2PHS3"/>
<dbReference type="EMBL" id="QEAS01000006">
    <property type="protein sequence ID" value="PWG80956.1"/>
    <property type="molecule type" value="Genomic_DNA"/>
</dbReference>
<organism evidence="4 5">
    <name type="scientific">Pararcticibacter amylolyticus</name>
    <dbReference type="NCBI Taxonomy" id="2173175"/>
    <lineage>
        <taxon>Bacteria</taxon>
        <taxon>Pseudomonadati</taxon>
        <taxon>Bacteroidota</taxon>
        <taxon>Sphingobacteriia</taxon>
        <taxon>Sphingobacteriales</taxon>
        <taxon>Sphingobacteriaceae</taxon>
        <taxon>Pararcticibacter</taxon>
    </lineage>
</organism>
<feature type="domain" description="Protein FecR C-terminal" evidence="3">
    <location>
        <begin position="333"/>
        <end position="400"/>
    </location>
</feature>
<name>A0A2U2PHS3_9SPHI</name>
<evidence type="ECO:0000256" key="1">
    <source>
        <dbReference type="SAM" id="Phobius"/>
    </source>
</evidence>
<dbReference type="Gene3D" id="2.60.120.1440">
    <property type="match status" value="1"/>
</dbReference>
<dbReference type="Pfam" id="PF04773">
    <property type="entry name" value="FecR"/>
    <property type="match status" value="1"/>
</dbReference>
<evidence type="ECO:0000313" key="4">
    <source>
        <dbReference type="EMBL" id="PWG80956.1"/>
    </source>
</evidence>
<dbReference type="InterPro" id="IPR006860">
    <property type="entry name" value="FecR"/>
</dbReference>
<accession>A0A2U2PHS3</accession>
<reference evidence="4 5" key="1">
    <citation type="submission" date="2018-04" db="EMBL/GenBank/DDBJ databases">
        <title>Pedobacter chongqingensis sp. nov., isolated from a rottenly hemp rope.</title>
        <authorList>
            <person name="Cai Y."/>
        </authorList>
    </citation>
    <scope>NUCLEOTIDE SEQUENCE [LARGE SCALE GENOMIC DNA]</scope>
    <source>
        <strain evidence="4 5">FJ4-8</strain>
    </source>
</reference>
<evidence type="ECO:0000313" key="5">
    <source>
        <dbReference type="Proteomes" id="UP000245647"/>
    </source>
</evidence>
<dbReference type="InterPro" id="IPR032508">
    <property type="entry name" value="FecR_C"/>
</dbReference>
<dbReference type="InterPro" id="IPR012373">
    <property type="entry name" value="Ferrdict_sens_TM"/>
</dbReference>
<dbReference type="Gene3D" id="3.55.50.30">
    <property type="match status" value="1"/>
</dbReference>
<feature type="domain" description="FecR protein" evidence="2">
    <location>
        <begin position="182"/>
        <end position="288"/>
    </location>
</feature>
<evidence type="ECO:0000259" key="3">
    <source>
        <dbReference type="Pfam" id="PF16344"/>
    </source>
</evidence>
<keyword evidence="1" id="KW-0812">Transmembrane</keyword>
<dbReference type="PANTHER" id="PTHR30273:SF2">
    <property type="entry name" value="PROTEIN FECR"/>
    <property type="match status" value="1"/>
</dbReference>
<dbReference type="GO" id="GO:0016989">
    <property type="term" value="F:sigma factor antagonist activity"/>
    <property type="evidence" value="ECO:0007669"/>
    <property type="project" value="TreeGrafter"/>
</dbReference>
<proteinExistence type="predicted"/>
<evidence type="ECO:0000259" key="2">
    <source>
        <dbReference type="Pfam" id="PF04773"/>
    </source>
</evidence>
<gene>
    <name evidence="4" type="ORF">DDR33_08425</name>
</gene>
<feature type="transmembrane region" description="Helical" evidence="1">
    <location>
        <begin position="86"/>
        <end position="109"/>
    </location>
</feature>